<evidence type="ECO:0000256" key="9">
    <source>
        <dbReference type="ARBA" id="ARBA00025772"/>
    </source>
</evidence>
<evidence type="ECO:0000256" key="3">
    <source>
        <dbReference type="ARBA" id="ARBA00022475"/>
    </source>
</evidence>
<evidence type="ECO:0000256" key="11">
    <source>
        <dbReference type="SAM" id="Phobius"/>
    </source>
</evidence>
<keyword evidence="6 11" id="KW-0812">Transmembrane</keyword>
<comment type="caution">
    <text evidence="13">The sequence shown here is derived from an EMBL/GenBank/DDBJ whole genome shotgun (WGS) entry which is preliminary data.</text>
</comment>
<feature type="domain" description="General secretion pathway GspH" evidence="12">
    <location>
        <begin position="57"/>
        <end position="172"/>
    </location>
</feature>
<evidence type="ECO:0000256" key="10">
    <source>
        <dbReference type="ARBA" id="ARBA00030775"/>
    </source>
</evidence>
<dbReference type="Gene3D" id="3.55.40.10">
    <property type="entry name" value="minor pseudopilin epsh domain"/>
    <property type="match status" value="1"/>
</dbReference>
<proteinExistence type="inferred from homology"/>
<keyword evidence="7 11" id="KW-1133">Transmembrane helix</keyword>
<accession>A0A4V3CJG8</accession>
<gene>
    <name evidence="13" type="ORF">DFR39_10495</name>
</gene>
<dbReference type="GO" id="GO:0015628">
    <property type="term" value="P:protein secretion by the type II secretion system"/>
    <property type="evidence" value="ECO:0007669"/>
    <property type="project" value="InterPro"/>
</dbReference>
<evidence type="ECO:0000256" key="5">
    <source>
        <dbReference type="ARBA" id="ARBA00022519"/>
    </source>
</evidence>
<dbReference type="GO" id="GO:0005886">
    <property type="term" value="C:plasma membrane"/>
    <property type="evidence" value="ECO:0007669"/>
    <property type="project" value="UniProtKB-SubCell"/>
</dbReference>
<dbReference type="Proteomes" id="UP000295357">
    <property type="component" value="Unassembled WGS sequence"/>
</dbReference>
<protein>
    <recommendedName>
        <fullName evidence="2">Type II secretion system protein H</fullName>
    </recommendedName>
    <alternativeName>
        <fullName evidence="10">General secretion pathway protein H</fullName>
    </alternativeName>
</protein>
<sequence>MRPGIPLLRCHVTAGHRQAGLSLIESCMAFLTLGILLAAALPQFRQFQQRQQLQGIARMLYTDLQEARSQAVLGAGAVHLRISQHPQGSCYILHTGKVGDCACSDQGQAVCAQAEQLIKLQWLPPSRGFSSLQANVGQMSFQPRQGSVTSTGSIDIVGADQQSIRHIVSIAGRVRSCAPAAPVGGLPPC</sequence>
<comment type="subcellular location">
    <subcellularLocation>
        <location evidence="1">Cell inner membrane</location>
        <topology evidence="1">Single-pass membrane protein</topology>
    </subcellularLocation>
</comment>
<dbReference type="SUPFAM" id="SSF54523">
    <property type="entry name" value="Pili subunits"/>
    <property type="match status" value="1"/>
</dbReference>
<dbReference type="InterPro" id="IPR022346">
    <property type="entry name" value="T2SS_GspH"/>
</dbReference>
<keyword evidence="5" id="KW-0997">Cell inner membrane</keyword>
<feature type="transmembrane region" description="Helical" evidence="11">
    <location>
        <begin position="20"/>
        <end position="41"/>
    </location>
</feature>
<keyword evidence="3" id="KW-1003">Cell membrane</keyword>
<evidence type="ECO:0000256" key="1">
    <source>
        <dbReference type="ARBA" id="ARBA00004377"/>
    </source>
</evidence>
<dbReference type="AlphaFoldDB" id="A0A4V3CJG8"/>
<organism evidence="13 14">
    <name type="scientific">Roseateles asaccharophilus</name>
    <dbReference type="NCBI Taxonomy" id="582607"/>
    <lineage>
        <taxon>Bacteria</taxon>
        <taxon>Pseudomonadati</taxon>
        <taxon>Pseudomonadota</taxon>
        <taxon>Betaproteobacteria</taxon>
        <taxon>Burkholderiales</taxon>
        <taxon>Sphaerotilaceae</taxon>
        <taxon>Roseateles</taxon>
    </lineage>
</organism>
<dbReference type="GO" id="GO:0015627">
    <property type="term" value="C:type II protein secretion system complex"/>
    <property type="evidence" value="ECO:0007669"/>
    <property type="project" value="InterPro"/>
</dbReference>
<reference evidence="13 14" key="1">
    <citation type="submission" date="2019-03" db="EMBL/GenBank/DDBJ databases">
        <title>Genomic Encyclopedia of Type Strains, Phase IV (KMG-IV): sequencing the most valuable type-strain genomes for metagenomic binning, comparative biology and taxonomic classification.</title>
        <authorList>
            <person name="Goeker M."/>
        </authorList>
    </citation>
    <scope>NUCLEOTIDE SEQUENCE [LARGE SCALE GENOMIC DNA]</scope>
    <source>
        <strain evidence="13 14">DSM 25082</strain>
    </source>
</reference>
<evidence type="ECO:0000313" key="13">
    <source>
        <dbReference type="EMBL" id="TDP09534.1"/>
    </source>
</evidence>
<dbReference type="OrthoDB" id="8592199at2"/>
<evidence type="ECO:0000259" key="12">
    <source>
        <dbReference type="Pfam" id="PF12019"/>
    </source>
</evidence>
<dbReference type="Pfam" id="PF12019">
    <property type="entry name" value="GspH"/>
    <property type="match status" value="1"/>
</dbReference>
<dbReference type="InterPro" id="IPR045584">
    <property type="entry name" value="Pilin-like"/>
</dbReference>
<evidence type="ECO:0000313" key="14">
    <source>
        <dbReference type="Proteomes" id="UP000295357"/>
    </source>
</evidence>
<evidence type="ECO:0000256" key="4">
    <source>
        <dbReference type="ARBA" id="ARBA00022481"/>
    </source>
</evidence>
<keyword evidence="4" id="KW-0488">Methylation</keyword>
<name>A0A4V3CJG8_9BURK</name>
<keyword evidence="8 11" id="KW-0472">Membrane</keyword>
<evidence type="ECO:0000256" key="2">
    <source>
        <dbReference type="ARBA" id="ARBA00021549"/>
    </source>
</evidence>
<keyword evidence="14" id="KW-1185">Reference proteome</keyword>
<evidence type="ECO:0000256" key="7">
    <source>
        <dbReference type="ARBA" id="ARBA00022989"/>
    </source>
</evidence>
<dbReference type="EMBL" id="SNXE01000004">
    <property type="protein sequence ID" value="TDP09534.1"/>
    <property type="molecule type" value="Genomic_DNA"/>
</dbReference>
<evidence type="ECO:0000256" key="6">
    <source>
        <dbReference type="ARBA" id="ARBA00022692"/>
    </source>
</evidence>
<evidence type="ECO:0000256" key="8">
    <source>
        <dbReference type="ARBA" id="ARBA00023136"/>
    </source>
</evidence>
<comment type="similarity">
    <text evidence="9">Belongs to the GSP H family.</text>
</comment>